<dbReference type="CDD" id="cd02808">
    <property type="entry name" value="GltS_FMN"/>
    <property type="match status" value="1"/>
</dbReference>
<dbReference type="STRING" id="1385519.N801_15900"/>
<accession>A0A0A0K0Q3</accession>
<dbReference type="AlphaFoldDB" id="A0A0A0K0Q3"/>
<gene>
    <name evidence="4" type="ORF">N801_15900</name>
</gene>
<sequence length="526" mass="56087">MKAKSLIGVAVAGLAGVAVRDLTQKKHALKRNFPVIAHARYALERVGPELRQYIVTSNDEDRPFSRDQRSWVYASSKKENNYVGFGTDNDVEHLENYPIVKHRTFSPSAPSTAVAHGHADDELSLPSAKVLGGPRGRTHAFRPSSVVNVSAMSFGALSGPAIEALNRGAALAGAMHNTGEGGLSEHHRKGGDLIFQIGTAYFGCRDEQGRFDLARLVDLVQSAPVRAIEVKLSQGAKPGLGGLLPAAKITEEISAIRGIPMGVDCASPSRHSEFDSVDSMLDWVERVADATGLPVGIKSAVGELDFWEHLAQEMSSRTRGVDFVTVDGGEGGTGAAPLVFTDSVALPYRVGFARVYAEFAKAGLTDDLTFIGSGKLGLPANALVAFALGADMLNVAREAMLAVGCIQSQKCHTDHCPTGVATQNPWLVRGLDPTLKSVRLANYLQTLRRDLLKVSESCGVAHPGLIDADAVEILDGNRRGTALREVYGYEPGWGSLGPALTEEITSIMWPQRDLDTEAPESTTATA</sequence>
<keyword evidence="5" id="KW-1185">Reference proteome</keyword>
<dbReference type="RefSeq" id="WP_035932794.1">
    <property type="nucleotide sequence ID" value="NZ_AVPL01000004.1"/>
</dbReference>
<dbReference type="GO" id="GO:0006537">
    <property type="term" value="P:glutamate biosynthetic process"/>
    <property type="evidence" value="ECO:0007669"/>
    <property type="project" value="InterPro"/>
</dbReference>
<dbReference type="Gene3D" id="3.20.20.70">
    <property type="entry name" value="Aldolase class I"/>
    <property type="match status" value="1"/>
</dbReference>
<name>A0A0A0K0Q3_9MICO</name>
<dbReference type="eggNOG" id="COG0069">
    <property type="taxonomic scope" value="Bacteria"/>
</dbReference>
<dbReference type="OrthoDB" id="9758182at2"/>
<dbReference type="SUPFAM" id="SSF51395">
    <property type="entry name" value="FMN-linked oxidoreductases"/>
    <property type="match status" value="1"/>
</dbReference>
<evidence type="ECO:0000256" key="2">
    <source>
        <dbReference type="PIRNR" id="PIRNR006429"/>
    </source>
</evidence>
<feature type="domain" description="Glutamate synthase" evidence="3">
    <location>
        <begin position="144"/>
        <end position="459"/>
    </location>
</feature>
<evidence type="ECO:0000259" key="3">
    <source>
        <dbReference type="Pfam" id="PF01645"/>
    </source>
</evidence>
<dbReference type="GO" id="GO:0015930">
    <property type="term" value="F:glutamate synthase activity"/>
    <property type="evidence" value="ECO:0007669"/>
    <property type="project" value="InterPro"/>
</dbReference>
<dbReference type="PANTHER" id="PTHR43819">
    <property type="entry name" value="ARCHAEAL-TYPE GLUTAMATE SYNTHASE [NADPH]"/>
    <property type="match status" value="1"/>
</dbReference>
<proteinExistence type="inferred from homology"/>
<dbReference type="Pfam" id="PF01645">
    <property type="entry name" value="Glu_synthase"/>
    <property type="match status" value="1"/>
</dbReference>
<evidence type="ECO:0000256" key="1">
    <source>
        <dbReference type="ARBA" id="ARBA00009716"/>
    </source>
</evidence>
<evidence type="ECO:0000313" key="4">
    <source>
        <dbReference type="EMBL" id="KGN42554.1"/>
    </source>
</evidence>
<dbReference type="PANTHER" id="PTHR43819:SF1">
    <property type="entry name" value="ARCHAEAL-TYPE GLUTAMATE SYNTHASE [NADPH]"/>
    <property type="match status" value="1"/>
</dbReference>
<dbReference type="InterPro" id="IPR013785">
    <property type="entry name" value="Aldolase_TIM"/>
</dbReference>
<comment type="similarity">
    <text evidence="1 2">Belongs to the glutamate synthase family.</text>
</comment>
<comment type="caution">
    <text evidence="4">The sequence shown here is derived from an EMBL/GenBank/DDBJ whole genome shotgun (WGS) entry which is preliminary data.</text>
</comment>
<dbReference type="InterPro" id="IPR002932">
    <property type="entry name" value="Glu_synthdom"/>
</dbReference>
<protein>
    <submittedName>
        <fullName evidence="4">Glutamate synthase</fullName>
    </submittedName>
</protein>
<evidence type="ECO:0000313" key="5">
    <source>
        <dbReference type="Proteomes" id="UP000030013"/>
    </source>
</evidence>
<organism evidence="4 5">
    <name type="scientific">Knoellia aerolata DSM 18566</name>
    <dbReference type="NCBI Taxonomy" id="1385519"/>
    <lineage>
        <taxon>Bacteria</taxon>
        <taxon>Bacillati</taxon>
        <taxon>Actinomycetota</taxon>
        <taxon>Actinomycetes</taxon>
        <taxon>Micrococcales</taxon>
        <taxon>Intrasporangiaceae</taxon>
        <taxon>Knoellia</taxon>
    </lineage>
</organism>
<reference evidence="4 5" key="1">
    <citation type="submission" date="2013-08" db="EMBL/GenBank/DDBJ databases">
        <title>The genome sequence of Knoellia aerolata.</title>
        <authorList>
            <person name="Zhu W."/>
            <person name="Wang G."/>
        </authorList>
    </citation>
    <scope>NUCLEOTIDE SEQUENCE [LARGE SCALE GENOMIC DNA]</scope>
    <source>
        <strain evidence="4 5">DSM 18566</strain>
    </source>
</reference>
<dbReference type="InterPro" id="IPR024188">
    <property type="entry name" value="GltB"/>
</dbReference>
<dbReference type="PIRSF" id="PIRSF006429">
    <property type="entry name" value="GOGAT_lg_2"/>
    <property type="match status" value="1"/>
</dbReference>
<dbReference type="Proteomes" id="UP000030013">
    <property type="component" value="Unassembled WGS sequence"/>
</dbReference>
<dbReference type="EMBL" id="AVPL01000004">
    <property type="protein sequence ID" value="KGN42554.1"/>
    <property type="molecule type" value="Genomic_DNA"/>
</dbReference>